<dbReference type="InParanoid" id="F4WPI2"/>
<reference evidence="1" key="1">
    <citation type="submission" date="2011-02" db="EMBL/GenBank/DDBJ databases">
        <title>The genome of the leaf-cutting ant Acromyrmex echinatior suggests key adaptations to social evolution and fungus farming.</title>
        <authorList>
            <person name="Nygaard S."/>
            <person name="Zhang G."/>
        </authorList>
    </citation>
    <scope>NUCLEOTIDE SEQUENCE</scope>
</reference>
<proteinExistence type="predicted"/>
<sequence length="123" mass="13973">MSLPKNVRSSPVSPPAVRIHYRIVIAVANHVHESCIRDVLRDDDAAKCSWTMSSECAYRRTVVCLEDNDRVGPNTSTWYWSISFLASYLSMMAQYWLTKLWPSLVSQLLVDRSLAISVAMAKH</sequence>
<protein>
    <submittedName>
        <fullName evidence="1">Uncharacterized protein</fullName>
    </submittedName>
</protein>
<name>F4WPI2_ACREC</name>
<dbReference type="EMBL" id="GL888245">
    <property type="protein sequence ID" value="EGI63895.1"/>
    <property type="molecule type" value="Genomic_DNA"/>
</dbReference>
<evidence type="ECO:0000313" key="1">
    <source>
        <dbReference type="EMBL" id="EGI63895.1"/>
    </source>
</evidence>
<accession>F4WPI2</accession>
<organism evidence="2">
    <name type="scientific">Acromyrmex echinatior</name>
    <name type="common">Panamanian leafcutter ant</name>
    <name type="synonym">Acromyrmex octospinosus echinatior</name>
    <dbReference type="NCBI Taxonomy" id="103372"/>
    <lineage>
        <taxon>Eukaryota</taxon>
        <taxon>Metazoa</taxon>
        <taxon>Ecdysozoa</taxon>
        <taxon>Arthropoda</taxon>
        <taxon>Hexapoda</taxon>
        <taxon>Insecta</taxon>
        <taxon>Pterygota</taxon>
        <taxon>Neoptera</taxon>
        <taxon>Endopterygota</taxon>
        <taxon>Hymenoptera</taxon>
        <taxon>Apocrita</taxon>
        <taxon>Aculeata</taxon>
        <taxon>Formicoidea</taxon>
        <taxon>Formicidae</taxon>
        <taxon>Myrmicinae</taxon>
        <taxon>Acromyrmex</taxon>
    </lineage>
</organism>
<dbReference type="AlphaFoldDB" id="F4WPI2"/>
<evidence type="ECO:0000313" key="2">
    <source>
        <dbReference type="Proteomes" id="UP000007755"/>
    </source>
</evidence>
<gene>
    <name evidence="1" type="ORF">G5I_07697</name>
</gene>
<keyword evidence="2" id="KW-1185">Reference proteome</keyword>
<dbReference type="Proteomes" id="UP000007755">
    <property type="component" value="Unassembled WGS sequence"/>
</dbReference>